<organism evidence="1 2">
    <name type="scientific">Panagrolaimus sp. PS1159</name>
    <dbReference type="NCBI Taxonomy" id="55785"/>
    <lineage>
        <taxon>Eukaryota</taxon>
        <taxon>Metazoa</taxon>
        <taxon>Ecdysozoa</taxon>
        <taxon>Nematoda</taxon>
        <taxon>Chromadorea</taxon>
        <taxon>Rhabditida</taxon>
        <taxon>Tylenchina</taxon>
        <taxon>Panagrolaimomorpha</taxon>
        <taxon>Panagrolaimoidea</taxon>
        <taxon>Panagrolaimidae</taxon>
        <taxon>Panagrolaimus</taxon>
    </lineage>
</organism>
<sequence length="96" mass="10649">MNQIENAFALPETRENHPITEESKKESKILGEIKDSLKITIGGGNGGDSEKREELGKSDKLANTEAYANAQFEAEYQSAKEKAREEMKEQMCSGNP</sequence>
<proteinExistence type="predicted"/>
<protein>
    <submittedName>
        <fullName evidence="2">Uncharacterized protein</fullName>
    </submittedName>
</protein>
<evidence type="ECO:0000313" key="1">
    <source>
        <dbReference type="Proteomes" id="UP000887580"/>
    </source>
</evidence>
<reference evidence="2" key="1">
    <citation type="submission" date="2022-11" db="UniProtKB">
        <authorList>
            <consortium name="WormBaseParasite"/>
        </authorList>
    </citation>
    <scope>IDENTIFICATION</scope>
</reference>
<dbReference type="Proteomes" id="UP000887580">
    <property type="component" value="Unplaced"/>
</dbReference>
<name>A0AC35GY77_9BILA</name>
<dbReference type="WBParaSite" id="PS1159_v2.g993.t1">
    <property type="protein sequence ID" value="PS1159_v2.g993.t1"/>
    <property type="gene ID" value="PS1159_v2.g993"/>
</dbReference>
<accession>A0AC35GY77</accession>
<evidence type="ECO:0000313" key="2">
    <source>
        <dbReference type="WBParaSite" id="PS1159_v2.g993.t1"/>
    </source>
</evidence>